<feature type="region of interest" description="Disordered" evidence="1">
    <location>
        <begin position="1"/>
        <end position="24"/>
    </location>
</feature>
<sequence length="53" mass="5667">MFPGFSTPQADPKNPSPTGERHHLLACPTDLLRYTLTGVNGTAEPPARSANHP</sequence>
<comment type="caution">
    <text evidence="2">The sequence shown here is derived from an EMBL/GenBank/DDBJ whole genome shotgun (WGS) entry which is preliminary data.</text>
</comment>
<dbReference type="AlphaFoldDB" id="E6LX64"/>
<dbReference type="EMBL" id="AEPY01000003">
    <property type="protein sequence ID" value="EFU80618.1"/>
    <property type="molecule type" value="Genomic_DNA"/>
</dbReference>
<evidence type="ECO:0000313" key="3">
    <source>
        <dbReference type="Proteomes" id="UP000005573"/>
    </source>
</evidence>
<protein>
    <submittedName>
        <fullName evidence="2">Uncharacterized protein</fullName>
    </submittedName>
</protein>
<evidence type="ECO:0000256" key="1">
    <source>
        <dbReference type="SAM" id="MobiDB-lite"/>
    </source>
</evidence>
<gene>
    <name evidence="2" type="ORF">HMPREF0388_0337</name>
</gene>
<dbReference type="Proteomes" id="UP000005573">
    <property type="component" value="Unassembled WGS sequence"/>
</dbReference>
<reference evidence="2 3" key="1">
    <citation type="submission" date="2010-12" db="EMBL/GenBank/DDBJ databases">
        <authorList>
            <person name="Muzny D."/>
            <person name="Qin X."/>
            <person name="Deng J."/>
            <person name="Jiang H."/>
            <person name="Liu Y."/>
            <person name="Qu J."/>
            <person name="Song X.-Z."/>
            <person name="Zhang L."/>
            <person name="Thornton R."/>
            <person name="Coyle M."/>
            <person name="Francisco L."/>
            <person name="Jackson L."/>
            <person name="Javaid M."/>
            <person name="Korchina V."/>
            <person name="Kovar C."/>
            <person name="Mata R."/>
            <person name="Mathew T."/>
            <person name="Ngo R."/>
            <person name="Nguyen L."/>
            <person name="Nguyen N."/>
            <person name="Okwuonu G."/>
            <person name="Ongeri F."/>
            <person name="Pham C."/>
            <person name="Simmons D."/>
            <person name="Wilczek-Boney K."/>
            <person name="Hale W."/>
            <person name="Jakkamsetti A."/>
            <person name="Pham P."/>
            <person name="Ruth R."/>
            <person name="San Lucas F."/>
            <person name="Warren J."/>
            <person name="Zhang J."/>
            <person name="Zhao Z."/>
            <person name="Zhou C."/>
            <person name="Zhu D."/>
            <person name="Lee S."/>
            <person name="Bess C."/>
            <person name="Blankenburg K."/>
            <person name="Forbes L."/>
            <person name="Fu Q."/>
            <person name="Gubbala S."/>
            <person name="Hirani K."/>
            <person name="Jayaseelan J.C."/>
            <person name="Lara F."/>
            <person name="Munidasa M."/>
            <person name="Palculict T."/>
            <person name="Patil S."/>
            <person name="Pu L.-L."/>
            <person name="Saada N."/>
            <person name="Tang L."/>
            <person name="Weissenberger G."/>
            <person name="Zhu Y."/>
            <person name="Hemphill L."/>
            <person name="Shang Y."/>
            <person name="Youmans B."/>
            <person name="Ayvaz T."/>
            <person name="Ross M."/>
            <person name="Santibanez J."/>
            <person name="Aqrawi P."/>
            <person name="Gross S."/>
            <person name="Joshi V."/>
            <person name="Fowler G."/>
            <person name="Nazareth L."/>
            <person name="Reid J."/>
            <person name="Worley K."/>
            <person name="Petrosino J."/>
            <person name="Highlander S."/>
            <person name="Gibbs R."/>
        </authorList>
    </citation>
    <scope>NUCLEOTIDE SEQUENCE [LARGE SCALE GENOMIC DNA]</scope>
    <source>
        <strain evidence="2 3">ATCC 51333</strain>
    </source>
</reference>
<evidence type="ECO:0000313" key="2">
    <source>
        <dbReference type="EMBL" id="EFU80618.1"/>
    </source>
</evidence>
<accession>E6LX64</accession>
<proteinExistence type="predicted"/>
<name>E6LX64_9ACTO</name>
<organism evidence="2 3">
    <name type="scientific">Mobiluncus curtisii ATCC 51333</name>
    <dbReference type="NCBI Taxonomy" id="887326"/>
    <lineage>
        <taxon>Bacteria</taxon>
        <taxon>Bacillati</taxon>
        <taxon>Actinomycetota</taxon>
        <taxon>Actinomycetes</taxon>
        <taxon>Actinomycetales</taxon>
        <taxon>Actinomycetaceae</taxon>
        <taxon>Mobiluncus</taxon>
    </lineage>
</organism>
<dbReference type="HOGENOM" id="CLU_3063542_0_0_11"/>